<proteinExistence type="predicted"/>
<dbReference type="Gene3D" id="3.20.20.70">
    <property type="entry name" value="Aldolase class I"/>
    <property type="match status" value="1"/>
</dbReference>
<feature type="domain" description="DAHP synthase ferredoxin-like" evidence="3">
    <location>
        <begin position="1"/>
        <end position="67"/>
    </location>
</feature>
<evidence type="ECO:0000313" key="4">
    <source>
        <dbReference type="EMBL" id="QJW95912.1"/>
    </source>
</evidence>
<keyword evidence="5" id="KW-1185">Reference proteome</keyword>
<evidence type="ECO:0000259" key="3">
    <source>
        <dbReference type="Pfam" id="PF18152"/>
    </source>
</evidence>
<dbReference type="GO" id="GO:0003849">
    <property type="term" value="F:3-deoxy-7-phosphoheptulonate synthase activity"/>
    <property type="evidence" value="ECO:0007669"/>
    <property type="project" value="UniProtKB-EC"/>
</dbReference>
<dbReference type="InterPro" id="IPR006218">
    <property type="entry name" value="DAHP1/KDSA"/>
</dbReference>
<evidence type="ECO:0000313" key="5">
    <source>
        <dbReference type="Proteomes" id="UP000503447"/>
    </source>
</evidence>
<reference evidence="5" key="1">
    <citation type="submission" date="2020-05" db="EMBL/GenBank/DDBJ databases">
        <title>Frigoriglobus tundricola gen. nov., sp. nov., a psychrotolerant cellulolytic planctomycete of the family Gemmataceae with two divergent copies of 16S rRNA gene.</title>
        <authorList>
            <person name="Kulichevskaya I.S."/>
            <person name="Ivanova A.A."/>
            <person name="Naumoff D.G."/>
            <person name="Beletsky A.V."/>
            <person name="Rijpstra W.I.C."/>
            <person name="Sinninghe Damste J.S."/>
            <person name="Mardanov A.V."/>
            <person name="Ravin N.V."/>
            <person name="Dedysh S.N."/>
        </authorList>
    </citation>
    <scope>NUCLEOTIDE SEQUENCE [LARGE SCALE GENOMIC DNA]</scope>
    <source>
        <strain evidence="5">PL17</strain>
    </source>
</reference>
<dbReference type="NCBIfam" id="NF006421">
    <property type="entry name" value="PRK08673.1"/>
    <property type="match status" value="1"/>
</dbReference>
<dbReference type="InterPro" id="IPR052899">
    <property type="entry name" value="Class-I_DAHP_synthase"/>
</dbReference>
<dbReference type="Gene3D" id="3.30.70.1140">
    <property type="entry name" value="Phospho-2-dehydro-3-deoxyheptonate aldolase, domain 1"/>
    <property type="match status" value="1"/>
</dbReference>
<feature type="domain" description="DAHP synthetase I/KDSA" evidence="2">
    <location>
        <begin position="92"/>
        <end position="326"/>
    </location>
</feature>
<gene>
    <name evidence="4" type="ORF">FTUN_3466</name>
</gene>
<name>A0A6M5YSF4_9BACT</name>
<evidence type="ECO:0000259" key="2">
    <source>
        <dbReference type="Pfam" id="PF00793"/>
    </source>
</evidence>
<dbReference type="EC" id="2.5.1.54" evidence="4"/>
<dbReference type="InterPro" id="IPR013785">
    <property type="entry name" value="Aldolase_TIM"/>
</dbReference>
<organism evidence="4 5">
    <name type="scientific">Frigoriglobus tundricola</name>
    <dbReference type="NCBI Taxonomy" id="2774151"/>
    <lineage>
        <taxon>Bacteria</taxon>
        <taxon>Pseudomonadati</taxon>
        <taxon>Planctomycetota</taxon>
        <taxon>Planctomycetia</taxon>
        <taxon>Gemmatales</taxon>
        <taxon>Gemmataceae</taxon>
        <taxon>Frigoriglobus</taxon>
    </lineage>
</organism>
<protein>
    <submittedName>
        <fullName evidence="4">2-keto-3-deoxy-D-arabino-heptulosonate-7-phosphate synthase I beta</fullName>
        <ecNumber evidence="4">2.5.1.54</ecNumber>
    </submittedName>
</protein>
<dbReference type="GO" id="GO:0009073">
    <property type="term" value="P:aromatic amino acid family biosynthetic process"/>
    <property type="evidence" value="ECO:0007669"/>
    <property type="project" value="InterPro"/>
</dbReference>
<dbReference type="EMBL" id="CP053452">
    <property type="protein sequence ID" value="QJW95912.1"/>
    <property type="molecule type" value="Genomic_DNA"/>
</dbReference>
<dbReference type="NCBIfam" id="NF009239">
    <property type="entry name" value="PRK12595.1"/>
    <property type="match status" value="1"/>
</dbReference>
<dbReference type="PANTHER" id="PTHR43018">
    <property type="entry name" value="PHOSPHO-2-DEHYDRO-3-DEOXYHEPTONATE ALDOLASE"/>
    <property type="match status" value="1"/>
</dbReference>
<evidence type="ECO:0000256" key="1">
    <source>
        <dbReference type="ARBA" id="ARBA00022679"/>
    </source>
</evidence>
<dbReference type="InterPro" id="IPR041071">
    <property type="entry name" value="DAHP_snth_FXD"/>
</dbReference>
<dbReference type="Pfam" id="PF18152">
    <property type="entry name" value="DAHP_snth_FXD"/>
    <property type="match status" value="1"/>
</dbReference>
<keyword evidence="1 4" id="KW-0808">Transferase</keyword>
<dbReference type="Proteomes" id="UP000503447">
    <property type="component" value="Chromosome"/>
</dbReference>
<dbReference type="Pfam" id="PF00793">
    <property type="entry name" value="DAHP_synth_1"/>
    <property type="match status" value="1"/>
</dbReference>
<dbReference type="GO" id="GO:0016832">
    <property type="term" value="F:aldehyde-lyase activity"/>
    <property type="evidence" value="ECO:0007669"/>
    <property type="project" value="InterPro"/>
</dbReference>
<accession>A0A6M5YSF4</accession>
<sequence>MLVVMQSHAATSQIDKVVKVIEGQGLTAHVMPGATRTAIGITGNTGAVDKSLFEVLPGVEEAIRVTKPYKLASREMKHDDTVIPLAQGTIGPKTFTLIAGPCSVETEALTLATAEHLVSRGVKFLRAGAFKPRSSPYSFQGLGLEGLRILQKCREKTGIAIVTELMDTEHASAVEEACDIIQIGTRNMQNFALLKRVGKCRKPVLLKRGMSATLEEWLMAAEYVMAGGNYQVILCERGVRTFSDHSRNTLDLSVIPPAKALCHLPIFVDPSHGTGKRAYVPAMSLAALAAGADGLLLEAHPEPDHAMSDGAQSLDFAALDALLARLKALAPAFGRTM</sequence>
<dbReference type="RefSeq" id="WP_171471589.1">
    <property type="nucleotide sequence ID" value="NZ_CP053452.2"/>
</dbReference>
<dbReference type="NCBIfam" id="TIGR01361">
    <property type="entry name" value="DAHP_synth_Bsub"/>
    <property type="match status" value="1"/>
</dbReference>
<dbReference type="AlphaFoldDB" id="A0A6M5YSF4"/>
<dbReference type="InterPro" id="IPR006268">
    <property type="entry name" value="DAHP_syn_2"/>
</dbReference>
<dbReference type="SUPFAM" id="SSF51569">
    <property type="entry name" value="Aldolase"/>
    <property type="match status" value="1"/>
</dbReference>
<dbReference type="PANTHER" id="PTHR43018:SF2">
    <property type="entry name" value="PHOSPHO-2-DEHYDRO-3-DEOXYHEPTONATE ALDOLASE"/>
    <property type="match status" value="1"/>
</dbReference>
<dbReference type="KEGG" id="ftj:FTUN_3466"/>